<proteinExistence type="predicted"/>
<name>A0A0F9UNB2_9ZZZZ</name>
<feature type="transmembrane region" description="Helical" evidence="1">
    <location>
        <begin position="181"/>
        <end position="202"/>
    </location>
</feature>
<comment type="caution">
    <text evidence="2">The sequence shown here is derived from an EMBL/GenBank/DDBJ whole genome shotgun (WGS) entry which is preliminary data.</text>
</comment>
<accession>A0A0F9UNB2</accession>
<protein>
    <submittedName>
        <fullName evidence="2">Uncharacterized protein</fullName>
    </submittedName>
</protein>
<keyword evidence="1" id="KW-1133">Transmembrane helix</keyword>
<feature type="transmembrane region" description="Helical" evidence="1">
    <location>
        <begin position="208"/>
        <end position="226"/>
    </location>
</feature>
<organism evidence="2">
    <name type="scientific">marine sediment metagenome</name>
    <dbReference type="NCBI Taxonomy" id="412755"/>
    <lineage>
        <taxon>unclassified sequences</taxon>
        <taxon>metagenomes</taxon>
        <taxon>ecological metagenomes</taxon>
    </lineage>
</organism>
<evidence type="ECO:0000256" key="1">
    <source>
        <dbReference type="SAM" id="Phobius"/>
    </source>
</evidence>
<feature type="transmembrane region" description="Helical" evidence="1">
    <location>
        <begin position="152"/>
        <end position="174"/>
    </location>
</feature>
<dbReference type="AlphaFoldDB" id="A0A0F9UNB2"/>
<keyword evidence="1" id="KW-0812">Transmembrane</keyword>
<keyword evidence="1" id="KW-0472">Membrane</keyword>
<reference evidence="2" key="1">
    <citation type="journal article" date="2015" name="Nature">
        <title>Complex archaea that bridge the gap between prokaryotes and eukaryotes.</title>
        <authorList>
            <person name="Spang A."/>
            <person name="Saw J.H."/>
            <person name="Jorgensen S.L."/>
            <person name="Zaremba-Niedzwiedzka K."/>
            <person name="Martijn J."/>
            <person name="Lind A.E."/>
            <person name="van Eijk R."/>
            <person name="Schleper C."/>
            <person name="Guy L."/>
            <person name="Ettema T.J."/>
        </authorList>
    </citation>
    <scope>NUCLEOTIDE SEQUENCE</scope>
</reference>
<dbReference type="EMBL" id="LAZR01000616">
    <property type="protein sequence ID" value="KKN62696.1"/>
    <property type="molecule type" value="Genomic_DNA"/>
</dbReference>
<sequence length="235" mass="26050">MSLILKEKRKNLFLFAFLFSLFFLSLVSAQQPPPAPQTNVNINVGLQVEFTQVSIFENGEDHLFNAHVFNISTGLRVDNTTTNCTYHLFDNKGNHQINQQPMIFDATGIDWDFSVTGGNFTRNGGYSYLVVCNTAEIGGFLSAGFEVTPTGLINLFGFYIIILLISAILIIWGFAIRDPWIIVFGTFGLYFIGLYIMLNGIVGIRDMVTTWAIALIILGVAAYLSIRAAQEVVNG</sequence>
<evidence type="ECO:0000313" key="2">
    <source>
        <dbReference type="EMBL" id="KKN62696.1"/>
    </source>
</evidence>
<gene>
    <name evidence="2" type="ORF">LCGC14_0509570</name>
</gene>